<proteinExistence type="predicted"/>
<evidence type="ECO:0000313" key="1">
    <source>
        <dbReference type="EMBL" id="RZC53028.1"/>
    </source>
</evidence>
<organism evidence="1 2">
    <name type="scientific">Papaver somniferum</name>
    <name type="common">Opium poppy</name>
    <dbReference type="NCBI Taxonomy" id="3469"/>
    <lineage>
        <taxon>Eukaryota</taxon>
        <taxon>Viridiplantae</taxon>
        <taxon>Streptophyta</taxon>
        <taxon>Embryophyta</taxon>
        <taxon>Tracheophyta</taxon>
        <taxon>Spermatophyta</taxon>
        <taxon>Magnoliopsida</taxon>
        <taxon>Ranunculales</taxon>
        <taxon>Papaveraceae</taxon>
        <taxon>Papaveroideae</taxon>
        <taxon>Papaver</taxon>
    </lineage>
</organism>
<dbReference type="Proteomes" id="UP000316621">
    <property type="component" value="Chromosome 3"/>
</dbReference>
<reference evidence="1 2" key="1">
    <citation type="journal article" date="2018" name="Science">
        <title>The opium poppy genome and morphinan production.</title>
        <authorList>
            <person name="Guo L."/>
            <person name="Winzer T."/>
            <person name="Yang X."/>
            <person name="Li Y."/>
            <person name="Ning Z."/>
            <person name="He Z."/>
            <person name="Teodor R."/>
            <person name="Lu Y."/>
            <person name="Bowser T.A."/>
            <person name="Graham I.A."/>
            <person name="Ye K."/>
        </authorList>
    </citation>
    <scope>NUCLEOTIDE SEQUENCE [LARGE SCALE GENOMIC DNA]</scope>
    <source>
        <strain evidence="2">cv. HN1</strain>
        <tissue evidence="1">Leaves</tissue>
    </source>
</reference>
<keyword evidence="2" id="KW-1185">Reference proteome</keyword>
<sequence>MSYEEAFEVAKKISKLPSTEKDVYAKHMMKHLGAVSAVKQMKLSPVFLELLSQAPDLLDCQPPRLSNL</sequence>
<dbReference type="EMBL" id="CM010717">
    <property type="protein sequence ID" value="RZC53028.1"/>
    <property type="molecule type" value="Genomic_DNA"/>
</dbReference>
<evidence type="ECO:0000313" key="2">
    <source>
        <dbReference type="Proteomes" id="UP000316621"/>
    </source>
</evidence>
<protein>
    <submittedName>
        <fullName evidence="1">Uncharacterized protein</fullName>
    </submittedName>
</protein>
<accession>A0A4Y7IZU5</accession>
<dbReference type="AlphaFoldDB" id="A0A4Y7IZU5"/>
<name>A0A4Y7IZU5_PAPSO</name>
<dbReference type="Gramene" id="RZC53028">
    <property type="protein sequence ID" value="RZC53028"/>
    <property type="gene ID" value="C5167_011880"/>
</dbReference>
<gene>
    <name evidence="1" type="ORF">C5167_011880</name>
</gene>